<protein>
    <submittedName>
        <fullName evidence="1">Uncharacterized protein</fullName>
    </submittedName>
</protein>
<gene>
    <name evidence="1" type="ORF">V6N12_068533</name>
</gene>
<name>A0ABR2FQE9_9ROSI</name>
<dbReference type="EMBL" id="JBBPBM010000005">
    <property type="protein sequence ID" value="KAK8584288.1"/>
    <property type="molecule type" value="Genomic_DNA"/>
</dbReference>
<evidence type="ECO:0000313" key="2">
    <source>
        <dbReference type="Proteomes" id="UP001472677"/>
    </source>
</evidence>
<sequence length="75" mass="8896">MALALQEKREKWRKVERGLQKRFLEIFKRLQAFIVASCRFIPLIAKRLTSEDCAPLLEKLKLDCKDGRQESFLML</sequence>
<keyword evidence="2" id="KW-1185">Reference proteome</keyword>
<organism evidence="1 2">
    <name type="scientific">Hibiscus sabdariffa</name>
    <name type="common">roselle</name>
    <dbReference type="NCBI Taxonomy" id="183260"/>
    <lineage>
        <taxon>Eukaryota</taxon>
        <taxon>Viridiplantae</taxon>
        <taxon>Streptophyta</taxon>
        <taxon>Embryophyta</taxon>
        <taxon>Tracheophyta</taxon>
        <taxon>Spermatophyta</taxon>
        <taxon>Magnoliopsida</taxon>
        <taxon>eudicotyledons</taxon>
        <taxon>Gunneridae</taxon>
        <taxon>Pentapetalae</taxon>
        <taxon>rosids</taxon>
        <taxon>malvids</taxon>
        <taxon>Malvales</taxon>
        <taxon>Malvaceae</taxon>
        <taxon>Malvoideae</taxon>
        <taxon>Hibiscus</taxon>
    </lineage>
</organism>
<evidence type="ECO:0000313" key="1">
    <source>
        <dbReference type="EMBL" id="KAK8584288.1"/>
    </source>
</evidence>
<accession>A0ABR2FQE9</accession>
<comment type="caution">
    <text evidence="1">The sequence shown here is derived from an EMBL/GenBank/DDBJ whole genome shotgun (WGS) entry which is preliminary data.</text>
</comment>
<reference evidence="1 2" key="1">
    <citation type="journal article" date="2024" name="G3 (Bethesda)">
        <title>Genome assembly of Hibiscus sabdariffa L. provides insights into metabolisms of medicinal natural products.</title>
        <authorList>
            <person name="Kim T."/>
        </authorList>
    </citation>
    <scope>NUCLEOTIDE SEQUENCE [LARGE SCALE GENOMIC DNA]</scope>
    <source>
        <strain evidence="1">TK-2024</strain>
        <tissue evidence="1">Old leaves</tissue>
    </source>
</reference>
<dbReference type="Proteomes" id="UP001472677">
    <property type="component" value="Unassembled WGS sequence"/>
</dbReference>
<proteinExistence type="predicted"/>